<proteinExistence type="predicted"/>
<gene>
    <name evidence="2" type="ORF">FNA46_20320</name>
</gene>
<feature type="transmembrane region" description="Helical" evidence="1">
    <location>
        <begin position="363"/>
        <end position="380"/>
    </location>
</feature>
<feature type="transmembrane region" description="Helical" evidence="1">
    <location>
        <begin position="301"/>
        <end position="320"/>
    </location>
</feature>
<dbReference type="RefSeq" id="WP_143127039.1">
    <property type="nucleotide sequence ID" value="NZ_VJMG01000066.1"/>
</dbReference>
<evidence type="ECO:0000256" key="1">
    <source>
        <dbReference type="SAM" id="Phobius"/>
    </source>
</evidence>
<keyword evidence="3" id="KW-1185">Reference proteome</keyword>
<feature type="transmembrane region" description="Helical" evidence="1">
    <location>
        <begin position="270"/>
        <end position="289"/>
    </location>
</feature>
<feature type="transmembrane region" description="Helical" evidence="1">
    <location>
        <begin position="340"/>
        <end position="356"/>
    </location>
</feature>
<reference evidence="2 3" key="1">
    <citation type="submission" date="2019-07" db="EMBL/GenBank/DDBJ databases">
        <title>Ln-dependent methylotrophs.</title>
        <authorList>
            <person name="Tani A."/>
        </authorList>
    </citation>
    <scope>NUCLEOTIDE SEQUENCE [LARGE SCALE GENOMIC DNA]</scope>
    <source>
        <strain evidence="2 3">SM12</strain>
    </source>
</reference>
<feature type="transmembrane region" description="Helical" evidence="1">
    <location>
        <begin position="156"/>
        <end position="176"/>
    </location>
</feature>
<comment type="caution">
    <text evidence="2">The sequence shown here is derived from an EMBL/GenBank/DDBJ whole genome shotgun (WGS) entry which is preliminary data.</text>
</comment>
<feature type="transmembrane region" description="Helical" evidence="1">
    <location>
        <begin position="217"/>
        <end position="234"/>
    </location>
</feature>
<protein>
    <submittedName>
        <fullName evidence="2">Uncharacterized protein</fullName>
    </submittedName>
</protein>
<feature type="transmembrane region" description="Helical" evidence="1">
    <location>
        <begin position="126"/>
        <end position="150"/>
    </location>
</feature>
<organism evidence="2 3">
    <name type="scientific">Rhizobium straminoryzae</name>
    <dbReference type="NCBI Taxonomy" id="1387186"/>
    <lineage>
        <taxon>Bacteria</taxon>
        <taxon>Pseudomonadati</taxon>
        <taxon>Pseudomonadota</taxon>
        <taxon>Alphaproteobacteria</taxon>
        <taxon>Hyphomicrobiales</taxon>
        <taxon>Rhizobiaceae</taxon>
        <taxon>Rhizobium/Agrobacterium group</taxon>
        <taxon>Rhizobium</taxon>
    </lineage>
</organism>
<keyword evidence="1" id="KW-0472">Membrane</keyword>
<dbReference type="Proteomes" id="UP000316801">
    <property type="component" value="Unassembled WGS sequence"/>
</dbReference>
<accession>A0A549T0E5</accession>
<name>A0A549T0E5_9HYPH</name>
<sequence length="439" mass="48053">MHFEVSSRRGASLPLLFGFALCVLAAGYTMRASLEQITLYARDLPYWDHFGYFDSFRHWREGDWNFWTFFHMTHNEHRLGLTKLTMLADLYWTRGSNQVLLATTFLLLFVSGGLIMATGAKGRSTLAAAGLSLLGAASMVGIVSLGNLAWPTQVQFGYAQIVPILLFMIAFSPLSLRIKTPAVALLAVMAAETMASGILAPLAGFLAALLFARDRTTILLLLGAFLLSLLYYSFPTAHDFPVGPKHGFTYDNLVYYFAAAGNWAQRGGVVLSIGTGIAVTALAAIICLVSLRQAPIVDRSLLVLLAIALYEGGSIAAMAINRGTAGNPEWALTSRYSTPAIALALAVTALVLRLGYLRNAKPLGWIGAGFIACILFFTSYSQRAIEDMAHITGQIDVATKMMRDGGFDAEVYKKIYPSPDILRDMVQFMRDHRYSIFRK</sequence>
<keyword evidence="1" id="KW-1133">Transmembrane helix</keyword>
<evidence type="ECO:0000313" key="3">
    <source>
        <dbReference type="Proteomes" id="UP000316801"/>
    </source>
</evidence>
<evidence type="ECO:0000313" key="2">
    <source>
        <dbReference type="EMBL" id="TRL35339.1"/>
    </source>
</evidence>
<keyword evidence="1" id="KW-0812">Transmembrane</keyword>
<feature type="transmembrane region" description="Helical" evidence="1">
    <location>
        <begin position="99"/>
        <end position="119"/>
    </location>
</feature>
<dbReference type="EMBL" id="VJMG01000066">
    <property type="protein sequence ID" value="TRL35339.1"/>
    <property type="molecule type" value="Genomic_DNA"/>
</dbReference>
<feature type="transmembrane region" description="Helical" evidence="1">
    <location>
        <begin position="183"/>
        <end position="211"/>
    </location>
</feature>
<dbReference type="AlphaFoldDB" id="A0A549T0E5"/>